<gene>
    <name evidence="1" type="ORF">HA72_0664</name>
</gene>
<evidence type="ECO:0008006" key="3">
    <source>
        <dbReference type="Google" id="ProtNLM"/>
    </source>
</evidence>
<evidence type="ECO:0000313" key="1">
    <source>
        <dbReference type="EMBL" id="AIM26826.1"/>
    </source>
</evidence>
<dbReference type="Pfam" id="PF06626">
    <property type="entry name" value="DUF1152"/>
    <property type="match status" value="1"/>
</dbReference>
<name>A0A088E3F6_9CREN</name>
<proteinExistence type="predicted"/>
<organism evidence="1 2">
    <name type="scientific">Metallosphaera sedula</name>
    <dbReference type="NCBI Taxonomy" id="43687"/>
    <lineage>
        <taxon>Archaea</taxon>
        <taxon>Thermoproteota</taxon>
        <taxon>Thermoprotei</taxon>
        <taxon>Sulfolobales</taxon>
        <taxon>Sulfolobaceae</taxon>
        <taxon>Metallosphaera</taxon>
    </lineage>
</organism>
<dbReference type="Proteomes" id="UP000029084">
    <property type="component" value="Chromosome"/>
</dbReference>
<dbReference type="GeneID" id="91755117"/>
<dbReference type="InterPro" id="IPR010581">
    <property type="entry name" value="DUF1152"/>
</dbReference>
<dbReference type="OrthoDB" id="275458at2157"/>
<accession>A0A088E3F6</accession>
<dbReference type="OMA" id="LTYAWDR"/>
<dbReference type="RefSeq" id="WP_012020626.1">
    <property type="nucleotide sequence ID" value="NZ_AP019770.1"/>
</dbReference>
<dbReference type="AlphaFoldDB" id="A0A088E3F6"/>
<evidence type="ECO:0000313" key="2">
    <source>
        <dbReference type="Proteomes" id="UP000029084"/>
    </source>
</evidence>
<protein>
    <recommendedName>
        <fullName evidence="3">DUF1152 domain-containing protein</fullName>
    </recommendedName>
</protein>
<dbReference type="EMBL" id="CP008822">
    <property type="protein sequence ID" value="AIM26826.1"/>
    <property type="molecule type" value="Genomic_DNA"/>
</dbReference>
<reference evidence="1 2" key="1">
    <citation type="journal article" date="2014" name="J. Bacteriol.">
        <title>Role of an Archaeal PitA Transporter in the Copper and Arsenic Resistance of Metallosphaera sedula, an Extreme Thermoacidophile.</title>
        <authorList>
            <person name="McCarthy S."/>
            <person name="Ai C."/>
            <person name="Wheaton G."/>
            <person name="Tevatia R."/>
            <person name="Eckrich V."/>
            <person name="Kelly R."/>
            <person name="Blum P."/>
        </authorList>
    </citation>
    <scope>NUCLEOTIDE SEQUENCE [LARGE SCALE GENOMIC DNA]</scope>
    <source>
        <strain evidence="1 2">CuR1</strain>
    </source>
</reference>
<sequence>MNSLVLGAGGGGDVVSALLPYERIRRRGERVTLGAVLWERRVEDPVPGPICTNDLREAQVINERVAILGPNSFAVRGGRKVKPQAARVAQVLGINVVSFCISGGVSGLYRDIMEIANMLGIDQVIGVDAGGDILAEGTENNLLSPLADSITLALLSKLEESSMNVQLSVIGLGADGELKPDYLLQRISKIASLNGLIEILGFDESSASVIERVLEVTVTEASALPLKAFRGLYGEVPIRNGKRRVFVSPLTSVMFSFKPIVVASISKLYEAVRDSSSLEEANEALHRLGLITELDRERGLKDE</sequence>